<name>A0A4Y2FHI6_ARAVE</name>
<proteinExistence type="predicted"/>
<dbReference type="AlphaFoldDB" id="A0A4Y2FHI6"/>
<evidence type="ECO:0000313" key="2">
    <source>
        <dbReference type="Proteomes" id="UP000499080"/>
    </source>
</evidence>
<sequence length="103" mass="12017">MESWFQAASACFAPRNDLQLLKSLTECEGINYEIAKSAMNKFLRHMFCLSEELVALVLFYDYVSQKTKMKMVYALKTEENDEPLKRARVDLDVVLKKCLHDFI</sequence>
<evidence type="ECO:0000313" key="1">
    <source>
        <dbReference type="EMBL" id="GBM40026.1"/>
    </source>
</evidence>
<gene>
    <name evidence="1" type="ORF">AVEN_250498_1</name>
</gene>
<organism evidence="1 2">
    <name type="scientific">Araneus ventricosus</name>
    <name type="common">Orbweaver spider</name>
    <name type="synonym">Epeira ventricosa</name>
    <dbReference type="NCBI Taxonomy" id="182803"/>
    <lineage>
        <taxon>Eukaryota</taxon>
        <taxon>Metazoa</taxon>
        <taxon>Ecdysozoa</taxon>
        <taxon>Arthropoda</taxon>
        <taxon>Chelicerata</taxon>
        <taxon>Arachnida</taxon>
        <taxon>Araneae</taxon>
        <taxon>Araneomorphae</taxon>
        <taxon>Entelegynae</taxon>
        <taxon>Araneoidea</taxon>
        <taxon>Araneidae</taxon>
        <taxon>Araneus</taxon>
    </lineage>
</organism>
<keyword evidence="2" id="KW-1185">Reference proteome</keyword>
<comment type="caution">
    <text evidence="1">The sequence shown here is derived from an EMBL/GenBank/DDBJ whole genome shotgun (WGS) entry which is preliminary data.</text>
</comment>
<protein>
    <submittedName>
        <fullName evidence="1">Uncharacterized protein</fullName>
    </submittedName>
</protein>
<dbReference type="EMBL" id="BGPR01000914">
    <property type="protein sequence ID" value="GBM40026.1"/>
    <property type="molecule type" value="Genomic_DNA"/>
</dbReference>
<dbReference type="Proteomes" id="UP000499080">
    <property type="component" value="Unassembled WGS sequence"/>
</dbReference>
<reference evidence="1 2" key="1">
    <citation type="journal article" date="2019" name="Sci. Rep.">
        <title>Orb-weaving spider Araneus ventricosus genome elucidates the spidroin gene catalogue.</title>
        <authorList>
            <person name="Kono N."/>
            <person name="Nakamura H."/>
            <person name="Ohtoshi R."/>
            <person name="Moran D.A.P."/>
            <person name="Shinohara A."/>
            <person name="Yoshida Y."/>
            <person name="Fujiwara M."/>
            <person name="Mori M."/>
            <person name="Tomita M."/>
            <person name="Arakawa K."/>
        </authorList>
    </citation>
    <scope>NUCLEOTIDE SEQUENCE [LARGE SCALE GENOMIC DNA]</scope>
</reference>
<accession>A0A4Y2FHI6</accession>